<feature type="domain" description="Smr" evidence="1">
    <location>
        <begin position="4"/>
        <end position="72"/>
    </location>
</feature>
<gene>
    <name evidence="2" type="ORF">E1I18_00200</name>
</gene>
<dbReference type="InterPro" id="IPR002625">
    <property type="entry name" value="Smr_dom"/>
</dbReference>
<comment type="caution">
    <text evidence="2">The sequence shown here is derived from an EMBL/GenBank/DDBJ whole genome shotgun (WGS) entry which is preliminary data.</text>
</comment>
<accession>A0A507SVH8</accession>
<dbReference type="AlphaFoldDB" id="A0A507SVH8"/>
<keyword evidence="3" id="KW-1185">Reference proteome</keyword>
<evidence type="ECO:0000313" key="2">
    <source>
        <dbReference type="EMBL" id="TQC54185.1"/>
    </source>
</evidence>
<organism evidence="2 3">
    <name type="scientific">Mycoplasmopsis mucosicanis</name>
    <dbReference type="NCBI Taxonomy" id="458208"/>
    <lineage>
        <taxon>Bacteria</taxon>
        <taxon>Bacillati</taxon>
        <taxon>Mycoplasmatota</taxon>
        <taxon>Mycoplasmoidales</taxon>
        <taxon>Metamycoplasmataceae</taxon>
        <taxon>Mycoplasmopsis</taxon>
    </lineage>
</organism>
<dbReference type="SUPFAM" id="SSF160443">
    <property type="entry name" value="SMR domain-like"/>
    <property type="match status" value="1"/>
</dbReference>
<dbReference type="PROSITE" id="PS50828">
    <property type="entry name" value="SMR"/>
    <property type="match status" value="1"/>
</dbReference>
<evidence type="ECO:0000313" key="3">
    <source>
        <dbReference type="Proteomes" id="UP000320801"/>
    </source>
</evidence>
<dbReference type="SMART" id="SM00463">
    <property type="entry name" value="SMR"/>
    <property type="match status" value="1"/>
</dbReference>
<dbReference type="Pfam" id="PF01713">
    <property type="entry name" value="Smr"/>
    <property type="match status" value="1"/>
</dbReference>
<dbReference type="EMBL" id="SMDN01000001">
    <property type="protein sequence ID" value="TQC54185.1"/>
    <property type="molecule type" value="Genomic_DNA"/>
</dbReference>
<dbReference type="OrthoDB" id="398861at2"/>
<dbReference type="InterPro" id="IPR036063">
    <property type="entry name" value="Smr_dom_sf"/>
</dbReference>
<proteinExistence type="predicted"/>
<reference evidence="2 3" key="1">
    <citation type="submission" date="2019-03" db="EMBL/GenBank/DDBJ databases">
        <title>Characterization of a novel Mycoplasma cynos real-time PCR assay.</title>
        <authorList>
            <person name="Tallmadge R.L."/>
            <person name="Mitchell P.K."/>
            <person name="Goodman L."/>
        </authorList>
    </citation>
    <scope>NUCLEOTIDE SEQUENCE [LARGE SCALE GENOMIC DNA]</scope>
    <source>
        <strain evidence="2 3">1642</strain>
    </source>
</reference>
<evidence type="ECO:0000259" key="1">
    <source>
        <dbReference type="PROSITE" id="PS50828"/>
    </source>
</evidence>
<protein>
    <recommendedName>
        <fullName evidence="1">Smr domain-containing protein</fullName>
    </recommendedName>
</protein>
<sequence length="87" mass="9774">MYKIDLHGHNVEQAIGKLTSTIYLAELNGHDVIEIVAGKGTGAMQVTVEEFLSSGGYDFERQRDGVYVVYIAKTRLDDWNIQDIIEN</sequence>
<dbReference type="Proteomes" id="UP000320801">
    <property type="component" value="Unassembled WGS sequence"/>
</dbReference>
<dbReference type="RefSeq" id="WP_141483597.1">
    <property type="nucleotide sequence ID" value="NZ_SMDN01000001.1"/>
</dbReference>
<dbReference type="Gene3D" id="3.30.1370.110">
    <property type="match status" value="1"/>
</dbReference>
<name>A0A507SVH8_9BACT</name>